<comment type="similarity">
    <text evidence="1">Belongs to the peptidase S49 family.</text>
</comment>
<dbReference type="PANTHER" id="PTHR42987:SF6">
    <property type="entry name" value="PROTEINASE IV"/>
    <property type="match status" value="1"/>
</dbReference>
<evidence type="ECO:0000256" key="5">
    <source>
        <dbReference type="SAM" id="Phobius"/>
    </source>
</evidence>
<dbReference type="InterPro" id="IPR002142">
    <property type="entry name" value="Peptidase_S49"/>
</dbReference>
<dbReference type="InterPro" id="IPR047272">
    <property type="entry name" value="S49_SppA_C"/>
</dbReference>
<gene>
    <name evidence="7" type="primary">sppA</name>
    <name evidence="7" type="ORF">ABS361_18650</name>
</gene>
<evidence type="ECO:0000256" key="2">
    <source>
        <dbReference type="ARBA" id="ARBA00022670"/>
    </source>
</evidence>
<dbReference type="PANTHER" id="PTHR42987">
    <property type="entry name" value="PEPTIDASE S49"/>
    <property type="match status" value="1"/>
</dbReference>
<name>A0AAU7XAG8_9HYPH</name>
<feature type="transmembrane region" description="Helical" evidence="5">
    <location>
        <begin position="20"/>
        <end position="40"/>
    </location>
</feature>
<keyword evidence="5" id="KW-1133">Transmembrane helix</keyword>
<dbReference type="EMBL" id="CP158568">
    <property type="protein sequence ID" value="XBY44048.1"/>
    <property type="molecule type" value="Genomic_DNA"/>
</dbReference>
<keyword evidence="4" id="KW-0720">Serine protease</keyword>
<dbReference type="Gene3D" id="3.90.226.10">
    <property type="entry name" value="2-enoyl-CoA Hydratase, Chain A, domain 1"/>
    <property type="match status" value="1"/>
</dbReference>
<dbReference type="KEGG" id="mflg:ABS361_18650"/>
<dbReference type="GO" id="GO:0008236">
    <property type="term" value="F:serine-type peptidase activity"/>
    <property type="evidence" value="ECO:0007669"/>
    <property type="project" value="UniProtKB-KW"/>
</dbReference>
<evidence type="ECO:0000256" key="1">
    <source>
        <dbReference type="ARBA" id="ARBA00008683"/>
    </source>
</evidence>
<dbReference type="SUPFAM" id="SSF52096">
    <property type="entry name" value="ClpP/crotonase"/>
    <property type="match status" value="1"/>
</dbReference>
<keyword evidence="2" id="KW-0645">Protease</keyword>
<feature type="domain" description="Peptidase S49" evidence="6">
    <location>
        <begin position="108"/>
        <end position="255"/>
    </location>
</feature>
<evidence type="ECO:0000313" key="7">
    <source>
        <dbReference type="EMBL" id="XBY44048.1"/>
    </source>
</evidence>
<dbReference type="AlphaFoldDB" id="A0AAU7XAG8"/>
<protein>
    <submittedName>
        <fullName evidence="7">Signal peptide peptidase SppA</fullName>
    </submittedName>
</protein>
<keyword evidence="5" id="KW-0472">Membrane</keyword>
<reference evidence="7" key="1">
    <citation type="submission" date="2024-06" db="EMBL/GenBank/DDBJ databases">
        <title>Methylostella associata gen. nov., sp. nov., a novel Ancalomicrobiaceae-affiliated facultatively methylotrophic bacteria that feed on methanotrophs of the genus Methylococcus.</title>
        <authorList>
            <person name="Saltykova V."/>
            <person name="Danilova O.V."/>
            <person name="Oshkin I.Y."/>
            <person name="Belova S.E."/>
            <person name="Pimenov N.V."/>
            <person name="Dedysh S.N."/>
        </authorList>
    </citation>
    <scope>NUCLEOTIDE SEQUENCE</scope>
    <source>
        <strain evidence="7">S20</strain>
    </source>
</reference>
<dbReference type="Pfam" id="PF01343">
    <property type="entry name" value="Peptidase_S49"/>
    <property type="match status" value="1"/>
</dbReference>
<keyword evidence="3" id="KW-0378">Hydrolase</keyword>
<dbReference type="GO" id="GO:0006508">
    <property type="term" value="P:proteolysis"/>
    <property type="evidence" value="ECO:0007669"/>
    <property type="project" value="UniProtKB-KW"/>
</dbReference>
<keyword evidence="5" id="KW-0812">Transmembrane</keyword>
<dbReference type="InterPro" id="IPR004635">
    <property type="entry name" value="Pept_S49_SppA"/>
</dbReference>
<evidence type="ECO:0000256" key="3">
    <source>
        <dbReference type="ARBA" id="ARBA00022801"/>
    </source>
</evidence>
<proteinExistence type="inferred from homology"/>
<dbReference type="CDD" id="cd07023">
    <property type="entry name" value="S49_Sppa_N_C"/>
    <property type="match status" value="1"/>
</dbReference>
<evidence type="ECO:0000259" key="6">
    <source>
        <dbReference type="Pfam" id="PF01343"/>
    </source>
</evidence>
<organism evidence="7">
    <name type="scientific">Methyloraptor flagellatus</name>
    <dbReference type="NCBI Taxonomy" id="3162530"/>
    <lineage>
        <taxon>Bacteria</taxon>
        <taxon>Pseudomonadati</taxon>
        <taxon>Pseudomonadota</taxon>
        <taxon>Alphaproteobacteria</taxon>
        <taxon>Hyphomicrobiales</taxon>
        <taxon>Ancalomicrobiaceae</taxon>
        <taxon>Methyloraptor</taxon>
    </lineage>
</organism>
<dbReference type="InterPro" id="IPR029045">
    <property type="entry name" value="ClpP/crotonase-like_dom_sf"/>
</dbReference>
<evidence type="ECO:0000256" key="4">
    <source>
        <dbReference type="ARBA" id="ARBA00022825"/>
    </source>
</evidence>
<dbReference type="RefSeq" id="WP_407049144.1">
    <property type="nucleotide sequence ID" value="NZ_CP158568.1"/>
</dbReference>
<dbReference type="NCBIfam" id="TIGR00706">
    <property type="entry name" value="SppA_dom"/>
    <property type="match status" value="1"/>
</dbReference>
<sequence length="329" mass="35194">MSLDPDVIVDRRRLKRKIGFWRIIAFVAVAVALIVAIMAGRGVQDLVDKNRPHIARITIQGFIAPDRKLTELIEKVAKDDHVKGVIVAIDSPGGATTGGEAIYEALRKLSAAKPTTAYVSSLAASAGYLIALGTDHIVARRNAITGSIGVLVQWGDVSALLDKVGVKFEEVKSTPLKAEPNPFKPASPEAKAMLDRMIRDSYEWFVGLVAERRGLTPERAHELADGRVVTGHQAVDLKLVDAMGGEETAKTWLESKGLPKDLPVHDWKPRRSDSAWPLAESAAAAVTRGVLSALGLDGLAAEAGSLDGLMSVWHLGRAENARNSGGIAQ</sequence>
<accession>A0AAU7XAG8</accession>